<gene>
    <name evidence="1" type="ORF">NQ176_g2217</name>
</gene>
<evidence type="ECO:0000313" key="1">
    <source>
        <dbReference type="EMBL" id="KAJ2981129.1"/>
    </source>
</evidence>
<proteinExistence type="predicted"/>
<accession>A0ACC1NRV1</accession>
<evidence type="ECO:0000313" key="2">
    <source>
        <dbReference type="Proteomes" id="UP001143910"/>
    </source>
</evidence>
<protein>
    <submittedName>
        <fullName evidence="1">Uncharacterized protein</fullName>
    </submittedName>
</protein>
<sequence length="547" mass="59677">MESGSAEKAVSAHEEITGADYGSHADDAPSKPEGTIDFSERVEMKQGLQSRHIQMIALAGAIGTGLFLNSGRGVASAGPLGALLGYAFVGTLVAGMVFSLAEMAALAPLSGGIVRFAELFVDPSLSFANGWNVVYKGFIFVPTEVVAAAVLMEFWIQVNSAIWITVFGVVMVAINFLFIGVYGEIEFWFATLKIFLIIMVNIMAIVIVSGGAPNGQAIGFRYWQDPGPMVQYLGISGSLGRFLGFWSVFTNAVYAYSGIDNVALAAAETANARATIPKAAKKTFWRILLFYIVTMFFVGMLVPSNNKHLVSGSGSAASPFVIAADLAGIRVIPHIINGIVVTSAWSAGNAGYMVYSRYLFGLAKSGHAPKVFLRLNRWGIPYVAAIFIGSSILLGYMTTSNSAAEVFSWLQGLLSIAILVNWTVVIVVYLRFFYGCKKQGISRDELPYKSPFQPYFSWICLVVFVLILITSGWSAFLKHRWSTKAFVSAYANIPMVLILYFAHKQIKKTKIIPLDKIPIRQLLDIANNELVLPEKPKKGIRKLNFLW</sequence>
<dbReference type="EMBL" id="JANJQO010000150">
    <property type="protein sequence ID" value="KAJ2981129.1"/>
    <property type="molecule type" value="Genomic_DNA"/>
</dbReference>
<keyword evidence="2" id="KW-1185">Reference proteome</keyword>
<organism evidence="1 2">
    <name type="scientific">Zarea fungicola</name>
    <dbReference type="NCBI Taxonomy" id="93591"/>
    <lineage>
        <taxon>Eukaryota</taxon>
        <taxon>Fungi</taxon>
        <taxon>Dikarya</taxon>
        <taxon>Ascomycota</taxon>
        <taxon>Pezizomycotina</taxon>
        <taxon>Sordariomycetes</taxon>
        <taxon>Hypocreomycetidae</taxon>
        <taxon>Hypocreales</taxon>
        <taxon>Cordycipitaceae</taxon>
        <taxon>Zarea</taxon>
    </lineage>
</organism>
<name>A0ACC1NRV1_9HYPO</name>
<comment type="caution">
    <text evidence="1">The sequence shown here is derived from an EMBL/GenBank/DDBJ whole genome shotgun (WGS) entry which is preliminary data.</text>
</comment>
<reference evidence="1" key="1">
    <citation type="submission" date="2022-08" db="EMBL/GenBank/DDBJ databases">
        <title>Genome Sequence of Lecanicillium fungicola.</title>
        <authorList>
            <person name="Buettner E."/>
        </authorList>
    </citation>
    <scope>NUCLEOTIDE SEQUENCE</scope>
    <source>
        <strain evidence="1">Babe33</strain>
    </source>
</reference>
<dbReference type="Proteomes" id="UP001143910">
    <property type="component" value="Unassembled WGS sequence"/>
</dbReference>